<dbReference type="InterPro" id="IPR016035">
    <property type="entry name" value="Acyl_Trfase/lysoPLipase"/>
</dbReference>
<keyword evidence="5" id="KW-0511">Multifunctional enzyme</keyword>
<dbReference type="SUPFAM" id="SSF52151">
    <property type="entry name" value="FabD/lysophospholipase-like"/>
    <property type="match status" value="1"/>
</dbReference>
<dbReference type="SMART" id="SM00822">
    <property type="entry name" value="PKS_KR"/>
    <property type="match status" value="1"/>
</dbReference>
<accession>A0ABS1Q8N6</accession>
<dbReference type="InterPro" id="IPR014043">
    <property type="entry name" value="Acyl_transferase_dom"/>
</dbReference>
<comment type="caution">
    <text evidence="8">The sequence shown here is derived from an EMBL/GenBank/DDBJ whole genome shotgun (WGS) entry which is preliminary data.</text>
</comment>
<evidence type="ECO:0000256" key="3">
    <source>
        <dbReference type="ARBA" id="ARBA00022679"/>
    </source>
</evidence>
<evidence type="ECO:0000256" key="6">
    <source>
        <dbReference type="ARBA" id="ARBA00023315"/>
    </source>
</evidence>
<dbReference type="InterPro" id="IPR001227">
    <property type="entry name" value="Ac_transferase_dom_sf"/>
</dbReference>
<evidence type="ECO:0000259" key="7">
    <source>
        <dbReference type="PROSITE" id="PS50075"/>
    </source>
</evidence>
<dbReference type="Gene3D" id="3.40.366.10">
    <property type="entry name" value="Malonyl-Coenzyme A Acyl Carrier Protein, domain 2"/>
    <property type="match status" value="1"/>
</dbReference>
<dbReference type="CDD" id="cd08952">
    <property type="entry name" value="KR_1_SDR_x"/>
    <property type="match status" value="1"/>
</dbReference>
<dbReference type="SMART" id="SM01294">
    <property type="entry name" value="PKS_PP_betabranch"/>
    <property type="match status" value="1"/>
</dbReference>
<evidence type="ECO:0000256" key="5">
    <source>
        <dbReference type="ARBA" id="ARBA00023268"/>
    </source>
</evidence>
<dbReference type="InterPro" id="IPR006162">
    <property type="entry name" value="Ppantetheine_attach_site"/>
</dbReference>
<dbReference type="InterPro" id="IPR036291">
    <property type="entry name" value="NAD(P)-bd_dom_sf"/>
</dbReference>
<proteinExistence type="predicted"/>
<dbReference type="SUPFAM" id="SSF55048">
    <property type="entry name" value="Probable ACP-binding domain of malonyl-CoA ACP transacylase"/>
    <property type="match status" value="1"/>
</dbReference>
<dbReference type="PANTHER" id="PTHR43775">
    <property type="entry name" value="FATTY ACID SYNTHASE"/>
    <property type="match status" value="1"/>
</dbReference>
<dbReference type="Pfam" id="PF18369">
    <property type="entry name" value="PKS_DE"/>
    <property type="match status" value="1"/>
</dbReference>
<name>A0ABS1Q8N6_9ACTN</name>
<dbReference type="Gene3D" id="1.10.1200.10">
    <property type="entry name" value="ACP-like"/>
    <property type="match status" value="1"/>
</dbReference>
<keyword evidence="9" id="KW-1185">Reference proteome</keyword>
<dbReference type="Gene3D" id="3.30.70.3290">
    <property type="match status" value="1"/>
</dbReference>
<dbReference type="InterPro" id="IPR013968">
    <property type="entry name" value="PKS_KR"/>
</dbReference>
<dbReference type="Proteomes" id="UP000621510">
    <property type="component" value="Unassembled WGS sequence"/>
</dbReference>
<gene>
    <name evidence="8" type="ORF">JK364_53785</name>
</gene>
<dbReference type="InterPro" id="IPR057326">
    <property type="entry name" value="KR_dom"/>
</dbReference>
<dbReference type="EMBL" id="JAERRG010000096">
    <property type="protein sequence ID" value="MBL1121040.1"/>
    <property type="molecule type" value="Genomic_DNA"/>
</dbReference>
<dbReference type="Gene3D" id="6.10.140.1830">
    <property type="match status" value="1"/>
</dbReference>
<dbReference type="Pfam" id="PF08659">
    <property type="entry name" value="KR"/>
    <property type="match status" value="1"/>
</dbReference>
<dbReference type="PROSITE" id="PS50075">
    <property type="entry name" value="CARRIER"/>
    <property type="match status" value="1"/>
</dbReference>
<keyword evidence="2" id="KW-0597">Phosphoprotein</keyword>
<dbReference type="Gene3D" id="3.40.50.720">
    <property type="entry name" value="NAD(P)-binding Rossmann-like Domain"/>
    <property type="match status" value="1"/>
</dbReference>
<evidence type="ECO:0000256" key="4">
    <source>
        <dbReference type="ARBA" id="ARBA00023194"/>
    </source>
</evidence>
<dbReference type="SUPFAM" id="SSF51735">
    <property type="entry name" value="NAD(P)-binding Rossmann-fold domains"/>
    <property type="match status" value="2"/>
</dbReference>
<dbReference type="InterPro" id="IPR041618">
    <property type="entry name" value="PKS_DE"/>
</dbReference>
<reference evidence="8 9" key="1">
    <citation type="submission" date="2021-01" db="EMBL/GenBank/DDBJ databases">
        <title>WGS of actinomycetes isolated from Thailand.</title>
        <authorList>
            <person name="Thawai C."/>
        </authorList>
    </citation>
    <scope>NUCLEOTIDE SEQUENCE [LARGE SCALE GENOMIC DNA]</scope>
    <source>
        <strain evidence="8 9">CA3R110</strain>
    </source>
</reference>
<keyword evidence="1" id="KW-0596">Phosphopantetheine</keyword>
<dbReference type="InterPro" id="IPR016036">
    <property type="entry name" value="Malonyl_transacylase_ACP-bd"/>
</dbReference>
<dbReference type="InterPro" id="IPR036736">
    <property type="entry name" value="ACP-like_sf"/>
</dbReference>
<evidence type="ECO:0000313" key="8">
    <source>
        <dbReference type="EMBL" id="MBL1121040.1"/>
    </source>
</evidence>
<keyword evidence="6" id="KW-0012">Acyltransferase</keyword>
<dbReference type="PANTHER" id="PTHR43775:SF51">
    <property type="entry name" value="INACTIVE PHENOLPHTHIOCEROL SYNTHESIS POLYKETIDE SYNTHASE TYPE I PKS1-RELATED"/>
    <property type="match status" value="1"/>
</dbReference>
<protein>
    <submittedName>
        <fullName evidence="8">SDR family NAD(P)-dependent oxidoreductase</fullName>
    </submittedName>
</protein>
<dbReference type="SMART" id="SM00827">
    <property type="entry name" value="PKS_AT"/>
    <property type="match status" value="1"/>
</dbReference>
<evidence type="ECO:0000256" key="1">
    <source>
        <dbReference type="ARBA" id="ARBA00022450"/>
    </source>
</evidence>
<dbReference type="InterPro" id="IPR020806">
    <property type="entry name" value="PKS_PP-bd"/>
</dbReference>
<keyword evidence="3" id="KW-0808">Transferase</keyword>
<dbReference type="PROSITE" id="PS00012">
    <property type="entry name" value="PHOSPHOPANTETHEINE"/>
    <property type="match status" value="1"/>
</dbReference>
<keyword evidence="4" id="KW-0045">Antibiotic biosynthesis</keyword>
<dbReference type="Pfam" id="PF00550">
    <property type="entry name" value="PP-binding"/>
    <property type="match status" value="1"/>
</dbReference>
<dbReference type="Pfam" id="PF00698">
    <property type="entry name" value="Acyl_transf_1"/>
    <property type="match status" value="1"/>
</dbReference>
<evidence type="ECO:0000313" key="9">
    <source>
        <dbReference type="Proteomes" id="UP000621510"/>
    </source>
</evidence>
<dbReference type="InterPro" id="IPR050091">
    <property type="entry name" value="PKS_NRPS_Biosynth_Enz"/>
</dbReference>
<organism evidence="8 9">
    <name type="scientific">Streptomyces endocoffeicus</name>
    <dbReference type="NCBI Taxonomy" id="2898945"/>
    <lineage>
        <taxon>Bacteria</taxon>
        <taxon>Bacillati</taxon>
        <taxon>Actinomycetota</taxon>
        <taxon>Actinomycetes</taxon>
        <taxon>Kitasatosporales</taxon>
        <taxon>Streptomycetaceae</taxon>
        <taxon>Streptomyces</taxon>
    </lineage>
</organism>
<evidence type="ECO:0000256" key="2">
    <source>
        <dbReference type="ARBA" id="ARBA00022553"/>
    </source>
</evidence>
<dbReference type="InterPro" id="IPR009081">
    <property type="entry name" value="PP-bd_ACP"/>
</dbReference>
<dbReference type="SMART" id="SM00823">
    <property type="entry name" value="PKS_PP"/>
    <property type="match status" value="1"/>
</dbReference>
<sequence>MGRELHVAFPVFAAAFDEVCAGFDGVLDGSLREVVWGDDKALLDQTMWAQAGLFAVEVALFRLLESWGVRPDHLVGHSIGEIAAAHVAGMVSLADACVLVGARGRLMQALPSGGAMLAVQAAEGDVVSLLPDGVEVAAVNGPVSVVVSGSGEGVAELVGVCAGRGWKTRRLAVSHAFHSALMEPMLDEFAGALDGITFGSSRIPVVSTVTGEPLTVVDAGYWVDQVRRPVRFADAVAFVAEAGVRTFLEVGPDAALTPMVEHTVDDASVVPASRRDRDEVTTLIAALARLHADGVPIAWEKFFAGTGARRIDLPTYAFQRQWYWADPPASPKMGSATDPVDTALWETLGDADTASLAQRLGVEATALGEVLPALSEWRRSEAEQAVLGSWRYRVAWRPLKDLPSAPLTGTWLVMVPGVVERSGLVGAVTEVLAERGVDVVPVQVSGSDRAELAATLRERAAAATPAGVLSLLALDDREHDRYPVLTVGLADTVTLAQALQDAEVTAPLWCVTRDAVAAEPGREVVNARQAAVWGMASSMALDHPDTWGGVIDVRLDDDPGPDTEPAPALLSVSVSRLCDVLAGSSGEDQVALRAGAAYGRRLVRAEPSGAPAHGTRWRPAGTTLITGGTGGLGAHTARVLAAFGAEHLLLASRRGPRAEGAAELAAELEARGTRVTIATCDVADRDALARLLDAVPPDAPLTTVVHAAGAGQRIAPLTDLDLGDFADAAHGKVLGATHLDELLRDRPPLDAFVVFSSGSAIWGSSGQAAYGSANAVLDAVAQRRRALGRPATALAWGPWDGGLVDAELAAILRRVGTPPMAPERAAEAFRQALADGAGELVVADFDWPRFAPTYTLARPRPLLDALPDAREALDAASGGTGADEGGAGAAAAAELAARLDGRPSAEQGRVLLDLVRTHVAALLGYDDPRTLDAARPFDDLGFDSVAAVDLRTRLGAATGRRLPSTMVFDYATPAALAEFLRAELSGDGNDAAGTAGVLAALDRIEESMTGLAPGEIEDAGVGARLNSLAAKVTEILGGTTGAPVGNRLETASAEDVFDFIDNELGIS</sequence>
<dbReference type="SUPFAM" id="SSF47336">
    <property type="entry name" value="ACP-like"/>
    <property type="match status" value="1"/>
</dbReference>
<feature type="domain" description="Carrier" evidence="7">
    <location>
        <begin position="909"/>
        <end position="984"/>
    </location>
</feature>